<dbReference type="AlphaFoldDB" id="A0A382SXJ2"/>
<feature type="non-terminal residue" evidence="1">
    <location>
        <position position="185"/>
    </location>
</feature>
<evidence type="ECO:0000313" key="1">
    <source>
        <dbReference type="EMBL" id="SVD13888.1"/>
    </source>
</evidence>
<gene>
    <name evidence="1" type="ORF">METZ01_LOCUS366742</name>
</gene>
<protein>
    <recommendedName>
        <fullName evidence="2">4Fe4S-binding SPASM domain-containing protein</fullName>
    </recommendedName>
</protein>
<accession>A0A382SXJ2</accession>
<evidence type="ECO:0008006" key="2">
    <source>
        <dbReference type="Google" id="ProtNLM"/>
    </source>
</evidence>
<proteinExistence type="predicted"/>
<dbReference type="InterPro" id="IPR013785">
    <property type="entry name" value="Aldolase_TIM"/>
</dbReference>
<dbReference type="InterPro" id="IPR058240">
    <property type="entry name" value="rSAM_sf"/>
</dbReference>
<name>A0A382SXJ2_9ZZZZ</name>
<organism evidence="1">
    <name type="scientific">marine metagenome</name>
    <dbReference type="NCBI Taxonomy" id="408172"/>
    <lineage>
        <taxon>unclassified sequences</taxon>
        <taxon>metagenomes</taxon>
        <taxon>ecological metagenomes</taxon>
    </lineage>
</organism>
<dbReference type="SUPFAM" id="SSF102114">
    <property type="entry name" value="Radical SAM enzymes"/>
    <property type="match status" value="1"/>
</dbReference>
<reference evidence="1" key="1">
    <citation type="submission" date="2018-05" db="EMBL/GenBank/DDBJ databases">
        <authorList>
            <person name="Lanie J.A."/>
            <person name="Ng W.-L."/>
            <person name="Kazmierczak K.M."/>
            <person name="Andrzejewski T.M."/>
            <person name="Davidsen T.M."/>
            <person name="Wayne K.J."/>
            <person name="Tettelin H."/>
            <person name="Glass J.I."/>
            <person name="Rusch D."/>
            <person name="Podicherti R."/>
            <person name="Tsui H.-C.T."/>
            <person name="Winkler M.E."/>
        </authorList>
    </citation>
    <scope>NUCLEOTIDE SEQUENCE</scope>
</reference>
<sequence>VKLTDSTCEKILYHGLDEVSFSLNANEAPLYNDRMGLNKYEMVCNNIEKLLSLRNMSGKKKPDIFVQYIDFDGKKNNFSKDIQRWVRLMKNNDKCYVHPLVNQAGFFPDSNFNHKLKDHFPCTQLLWRIAIKVNGDLYPCDPAFYSGGEKINSLLLGNIMNTSPYEIHLDLNSKPKKIARQMRKG</sequence>
<dbReference type="EMBL" id="UINC01131902">
    <property type="protein sequence ID" value="SVD13888.1"/>
    <property type="molecule type" value="Genomic_DNA"/>
</dbReference>
<feature type="non-terminal residue" evidence="1">
    <location>
        <position position="1"/>
    </location>
</feature>
<dbReference type="Gene3D" id="3.20.20.70">
    <property type="entry name" value="Aldolase class I"/>
    <property type="match status" value="1"/>
</dbReference>